<dbReference type="GO" id="GO:0016020">
    <property type="term" value="C:membrane"/>
    <property type="evidence" value="ECO:0007669"/>
    <property type="project" value="UniProtKB-SubCell"/>
</dbReference>
<keyword evidence="8 17" id="KW-0808">Transferase</keyword>
<evidence type="ECO:0000256" key="14">
    <source>
        <dbReference type="ARBA" id="ARBA00023264"/>
    </source>
</evidence>
<name>A0A1M5TCM3_9FIRM</name>
<evidence type="ECO:0000256" key="12">
    <source>
        <dbReference type="ARBA" id="ARBA00023136"/>
    </source>
</evidence>
<evidence type="ECO:0000256" key="9">
    <source>
        <dbReference type="ARBA" id="ARBA00022692"/>
    </source>
</evidence>
<evidence type="ECO:0000256" key="5">
    <source>
        <dbReference type="ARBA" id="ARBA00013170"/>
    </source>
</evidence>
<feature type="transmembrane region" description="Helical" evidence="18">
    <location>
        <begin position="143"/>
        <end position="164"/>
    </location>
</feature>
<keyword evidence="12 18" id="KW-0472">Membrane</keyword>
<dbReference type="GO" id="GO:0008444">
    <property type="term" value="F:CDP-diacylglycerol-glycerol-3-phosphate 3-phosphatidyltransferase activity"/>
    <property type="evidence" value="ECO:0007669"/>
    <property type="project" value="UniProtKB-EC"/>
</dbReference>
<keyword evidence="7" id="KW-0444">Lipid biosynthesis</keyword>
<evidence type="ECO:0000256" key="15">
    <source>
        <dbReference type="ARBA" id="ARBA00033018"/>
    </source>
</evidence>
<evidence type="ECO:0000256" key="4">
    <source>
        <dbReference type="ARBA" id="ARBA00010441"/>
    </source>
</evidence>
<dbReference type="PANTHER" id="PTHR14269">
    <property type="entry name" value="CDP-DIACYLGLYCEROL--GLYCEROL-3-PHOSPHATE 3-PHOSPHATIDYLTRANSFERASE-RELATED"/>
    <property type="match status" value="1"/>
</dbReference>
<dbReference type="PROSITE" id="PS00379">
    <property type="entry name" value="CDP_ALCOHOL_P_TRANSF"/>
    <property type="match status" value="1"/>
</dbReference>
<dbReference type="EMBL" id="FQXI01000010">
    <property type="protein sequence ID" value="SHH48517.1"/>
    <property type="molecule type" value="Genomic_DNA"/>
</dbReference>
<organism evidence="19 20">
    <name type="scientific">Anaerosphaera aminiphila DSM 21120</name>
    <dbReference type="NCBI Taxonomy" id="1120995"/>
    <lineage>
        <taxon>Bacteria</taxon>
        <taxon>Bacillati</taxon>
        <taxon>Bacillota</taxon>
        <taxon>Tissierellia</taxon>
        <taxon>Tissierellales</taxon>
        <taxon>Peptoniphilaceae</taxon>
        <taxon>Anaerosphaera</taxon>
    </lineage>
</organism>
<keyword evidence="20" id="KW-1185">Reference proteome</keyword>
<evidence type="ECO:0000256" key="1">
    <source>
        <dbReference type="ARBA" id="ARBA00003973"/>
    </source>
</evidence>
<feature type="transmembrane region" description="Helical" evidence="18">
    <location>
        <begin position="88"/>
        <end position="107"/>
    </location>
</feature>
<dbReference type="AlphaFoldDB" id="A0A1M5TCM3"/>
<accession>A0A1M5TCM3</accession>
<reference evidence="19 20" key="1">
    <citation type="submission" date="2016-11" db="EMBL/GenBank/DDBJ databases">
        <authorList>
            <person name="Jaros S."/>
            <person name="Januszkiewicz K."/>
            <person name="Wedrychowicz H."/>
        </authorList>
    </citation>
    <scope>NUCLEOTIDE SEQUENCE [LARGE SCALE GENOMIC DNA]</scope>
    <source>
        <strain evidence="19 20">DSM 21120</strain>
    </source>
</reference>
<protein>
    <recommendedName>
        <fullName evidence="6">CDP-diacylglycerol--glycerol-3-phosphate 3-phosphatidyltransferase</fullName>
        <ecNumber evidence="5">2.7.8.5</ecNumber>
    </recommendedName>
    <alternativeName>
        <fullName evidence="15">Phosphatidylglycerophosphate synthase</fullName>
    </alternativeName>
</protein>
<evidence type="ECO:0000313" key="20">
    <source>
        <dbReference type="Proteomes" id="UP000184032"/>
    </source>
</evidence>
<keyword evidence="10 18" id="KW-1133">Transmembrane helix</keyword>
<keyword evidence="9 18" id="KW-0812">Transmembrane</keyword>
<dbReference type="InterPro" id="IPR043130">
    <property type="entry name" value="CDP-OH_PTrfase_TM_dom"/>
</dbReference>
<keyword evidence="11" id="KW-0443">Lipid metabolism</keyword>
<dbReference type="InterPro" id="IPR048254">
    <property type="entry name" value="CDP_ALCOHOL_P_TRANSF_CS"/>
</dbReference>
<evidence type="ECO:0000256" key="10">
    <source>
        <dbReference type="ARBA" id="ARBA00022989"/>
    </source>
</evidence>
<evidence type="ECO:0000256" key="13">
    <source>
        <dbReference type="ARBA" id="ARBA00023209"/>
    </source>
</evidence>
<evidence type="ECO:0000256" key="11">
    <source>
        <dbReference type="ARBA" id="ARBA00023098"/>
    </source>
</evidence>
<evidence type="ECO:0000256" key="6">
    <source>
        <dbReference type="ARBA" id="ARBA00014944"/>
    </source>
</evidence>
<comment type="function">
    <text evidence="1">This protein catalyzes the committed step to the synthesis of the acidic phospholipids.</text>
</comment>
<dbReference type="InterPro" id="IPR004570">
    <property type="entry name" value="Phosphatidylglycerol_P_synth"/>
</dbReference>
<evidence type="ECO:0000256" key="2">
    <source>
        <dbReference type="ARBA" id="ARBA00004141"/>
    </source>
</evidence>
<dbReference type="STRING" id="1120995.SAMN02745245_01439"/>
<dbReference type="UniPathway" id="UPA00084">
    <property type="reaction ID" value="UER00503"/>
</dbReference>
<evidence type="ECO:0000256" key="17">
    <source>
        <dbReference type="RuleBase" id="RU003750"/>
    </source>
</evidence>
<keyword evidence="14" id="KW-1208">Phospholipid metabolism</keyword>
<feature type="transmembrane region" description="Helical" evidence="18">
    <location>
        <begin position="119"/>
        <end position="137"/>
    </location>
</feature>
<evidence type="ECO:0000256" key="7">
    <source>
        <dbReference type="ARBA" id="ARBA00022516"/>
    </source>
</evidence>
<evidence type="ECO:0000256" key="3">
    <source>
        <dbReference type="ARBA" id="ARBA00005042"/>
    </source>
</evidence>
<dbReference type="RefSeq" id="WP_073185030.1">
    <property type="nucleotide sequence ID" value="NZ_FQXI01000010.1"/>
</dbReference>
<evidence type="ECO:0000256" key="16">
    <source>
        <dbReference type="ARBA" id="ARBA00048586"/>
    </source>
</evidence>
<dbReference type="PANTHER" id="PTHR14269:SF62">
    <property type="entry name" value="CDP-DIACYLGLYCEROL--GLYCEROL-3-PHOSPHATE 3-PHOSPHATIDYLTRANSFERASE 1, CHLOROPLASTIC"/>
    <property type="match status" value="1"/>
</dbReference>
<evidence type="ECO:0000313" key="19">
    <source>
        <dbReference type="EMBL" id="SHH48517.1"/>
    </source>
</evidence>
<dbReference type="GO" id="GO:0006655">
    <property type="term" value="P:phosphatidylglycerol biosynthetic process"/>
    <property type="evidence" value="ECO:0007669"/>
    <property type="project" value="UniProtKB-UniPathway"/>
</dbReference>
<dbReference type="EC" id="2.7.8.5" evidence="5"/>
<dbReference type="Proteomes" id="UP000184032">
    <property type="component" value="Unassembled WGS sequence"/>
</dbReference>
<sequence length="175" mass="19940">MRHIPNLLSLFRIVLLPFFVWQMFSGNTFYAGIILLISALTDFLDGNLARKFGWITDLGKILDPIADKITQFVVSITLAILLRRYWGFFAIIIIKDIVILLAGGYLLKKGIKLEGAKWFGKISTFIYYFTSIVIILFPSLPNTVIVTLLTLAVVFALISVLLYIPEFIKYKNKKD</sequence>
<comment type="similarity">
    <text evidence="4 17">Belongs to the CDP-alcohol phosphatidyltransferase class-I family.</text>
</comment>
<comment type="catalytic activity">
    <reaction evidence="16">
        <text>a CDP-1,2-diacyl-sn-glycerol + sn-glycerol 3-phosphate = a 1,2-diacyl-sn-glycero-3-phospho-(1'-sn-glycero-3'-phosphate) + CMP + H(+)</text>
        <dbReference type="Rhea" id="RHEA:12593"/>
        <dbReference type="ChEBI" id="CHEBI:15378"/>
        <dbReference type="ChEBI" id="CHEBI:57597"/>
        <dbReference type="ChEBI" id="CHEBI:58332"/>
        <dbReference type="ChEBI" id="CHEBI:60110"/>
        <dbReference type="ChEBI" id="CHEBI:60377"/>
        <dbReference type="EC" id="2.7.8.5"/>
    </reaction>
</comment>
<proteinExistence type="inferred from homology"/>
<comment type="pathway">
    <text evidence="3">Phospholipid metabolism; phosphatidylglycerol biosynthesis; phosphatidylglycerol from CDP-diacylglycerol: step 1/2.</text>
</comment>
<dbReference type="InterPro" id="IPR000462">
    <property type="entry name" value="CDP-OH_P_trans"/>
</dbReference>
<keyword evidence="13" id="KW-0594">Phospholipid biosynthesis</keyword>
<evidence type="ECO:0000256" key="8">
    <source>
        <dbReference type="ARBA" id="ARBA00022679"/>
    </source>
</evidence>
<dbReference type="OrthoDB" id="9796672at2"/>
<dbReference type="PIRSF" id="PIRSF000847">
    <property type="entry name" value="Phos_ph_gly_syn"/>
    <property type="match status" value="1"/>
</dbReference>
<gene>
    <name evidence="19" type="ORF">SAMN02745245_01439</name>
</gene>
<dbReference type="Pfam" id="PF01066">
    <property type="entry name" value="CDP-OH_P_transf"/>
    <property type="match status" value="1"/>
</dbReference>
<dbReference type="Gene3D" id="1.20.120.1760">
    <property type="match status" value="1"/>
</dbReference>
<dbReference type="InterPro" id="IPR050324">
    <property type="entry name" value="CDP-alcohol_PTase-I"/>
</dbReference>
<evidence type="ECO:0000256" key="18">
    <source>
        <dbReference type="SAM" id="Phobius"/>
    </source>
</evidence>
<comment type="subcellular location">
    <subcellularLocation>
        <location evidence="2">Membrane</location>
        <topology evidence="2">Multi-pass membrane protein</topology>
    </subcellularLocation>
</comment>
<feature type="transmembrane region" description="Helical" evidence="18">
    <location>
        <begin position="7"/>
        <end position="24"/>
    </location>
</feature>